<evidence type="ECO:0000256" key="11">
    <source>
        <dbReference type="ARBA" id="ARBA00023136"/>
    </source>
</evidence>
<feature type="domain" description="Peptidase M48" evidence="13">
    <location>
        <begin position="66"/>
        <end position="281"/>
    </location>
</feature>
<evidence type="ECO:0000256" key="3">
    <source>
        <dbReference type="ARBA" id="ARBA00022475"/>
    </source>
</evidence>
<dbReference type="InterPro" id="IPR050083">
    <property type="entry name" value="HtpX_protease"/>
</dbReference>
<evidence type="ECO:0000313" key="15">
    <source>
        <dbReference type="Proteomes" id="UP001500399"/>
    </source>
</evidence>
<keyword evidence="6 12" id="KW-0479">Metal-binding</keyword>
<comment type="similarity">
    <text evidence="2 12">Belongs to the peptidase M48B family.</text>
</comment>
<dbReference type="HAMAP" id="MF_00188">
    <property type="entry name" value="Pept_M48_protease_HtpX"/>
    <property type="match status" value="1"/>
</dbReference>
<evidence type="ECO:0000256" key="8">
    <source>
        <dbReference type="ARBA" id="ARBA00022833"/>
    </source>
</evidence>
<feature type="transmembrane region" description="Helical" evidence="12">
    <location>
        <begin position="7"/>
        <end position="24"/>
    </location>
</feature>
<dbReference type="NCBIfam" id="NF002826">
    <property type="entry name" value="PRK03001.1"/>
    <property type="match status" value="1"/>
</dbReference>
<proteinExistence type="inferred from homology"/>
<feature type="active site" evidence="12">
    <location>
        <position position="131"/>
    </location>
</feature>
<keyword evidence="4 12" id="KW-0645">Protease</keyword>
<dbReference type="Pfam" id="PF01435">
    <property type="entry name" value="Peptidase_M48"/>
    <property type="match status" value="1"/>
</dbReference>
<comment type="subcellular location">
    <subcellularLocation>
        <location evidence="1 12">Cell membrane</location>
        <topology evidence="1 12">Multi-pass membrane protein</topology>
    </subcellularLocation>
</comment>
<sequence length="289" mass="31153">MNTLKTTMLMALLMALMVALGGIFAGHTGMTVMLIIALGMNFFSYWFSDRMVLSMYNAQEVDRQSAPELYGLVEKLAGRAGLPMPRVYIINEDAPNAFATGRNPSNAAVAVTTGLMRVLDYNEISGVLGHELAHVKHRDILISTIAATMATVISYAASIAQWAAIFGGGRSSDDDRGGIIGLIVTAIIAPIAAALIQMAISRSREYSADEGGAEICGNPNYLASALEKIEYYAVHGAQLPEATPSTAHMCIINPLTGRDISFKSLFSTHPDTQERIARLRAQAQRMNIR</sequence>
<keyword evidence="10 12" id="KW-0482">Metalloprotease</keyword>
<dbReference type="EC" id="3.4.24.-" evidence="12"/>
<evidence type="ECO:0000259" key="13">
    <source>
        <dbReference type="Pfam" id="PF01435"/>
    </source>
</evidence>
<keyword evidence="7 12" id="KW-0378">Hydrolase</keyword>
<feature type="transmembrane region" description="Helical" evidence="12">
    <location>
        <begin position="30"/>
        <end position="47"/>
    </location>
</feature>
<dbReference type="RefSeq" id="WP_304986723.1">
    <property type="nucleotide sequence ID" value="NZ_BAAACR010000008.1"/>
</dbReference>
<evidence type="ECO:0000256" key="5">
    <source>
        <dbReference type="ARBA" id="ARBA00022692"/>
    </source>
</evidence>
<keyword evidence="11 12" id="KW-0472">Membrane</keyword>
<dbReference type="GO" id="GO:0008237">
    <property type="term" value="F:metallopeptidase activity"/>
    <property type="evidence" value="ECO:0007669"/>
    <property type="project" value="UniProtKB-KW"/>
</dbReference>
<keyword evidence="8 12" id="KW-0862">Zinc</keyword>
<dbReference type="InterPro" id="IPR001915">
    <property type="entry name" value="Peptidase_M48"/>
</dbReference>
<protein>
    <recommendedName>
        <fullName evidence="12">Protease HtpX homolog</fullName>
        <ecNumber evidence="12">3.4.24.-</ecNumber>
    </recommendedName>
</protein>
<feature type="transmembrane region" description="Helical" evidence="12">
    <location>
        <begin position="140"/>
        <end position="165"/>
    </location>
</feature>
<evidence type="ECO:0000313" key="14">
    <source>
        <dbReference type="EMBL" id="GAA0208874.1"/>
    </source>
</evidence>
<gene>
    <name evidence="12 14" type="primary">htpX</name>
    <name evidence="14" type="ORF">GCM10008919_10150</name>
</gene>
<evidence type="ECO:0000256" key="1">
    <source>
        <dbReference type="ARBA" id="ARBA00004651"/>
    </source>
</evidence>
<organism evidence="14 15">
    <name type="scientific">Selenomonas dianae</name>
    <dbReference type="NCBI Taxonomy" id="135079"/>
    <lineage>
        <taxon>Bacteria</taxon>
        <taxon>Bacillati</taxon>
        <taxon>Bacillota</taxon>
        <taxon>Negativicutes</taxon>
        <taxon>Selenomonadales</taxon>
        <taxon>Selenomonadaceae</taxon>
        <taxon>Selenomonas</taxon>
    </lineage>
</organism>
<dbReference type="PANTHER" id="PTHR43221">
    <property type="entry name" value="PROTEASE HTPX"/>
    <property type="match status" value="1"/>
</dbReference>
<keyword evidence="15" id="KW-1185">Reference proteome</keyword>
<dbReference type="CDD" id="cd07336">
    <property type="entry name" value="M48B_HtpX_like"/>
    <property type="match status" value="1"/>
</dbReference>
<evidence type="ECO:0000256" key="6">
    <source>
        <dbReference type="ARBA" id="ARBA00022723"/>
    </source>
</evidence>
<evidence type="ECO:0000256" key="12">
    <source>
        <dbReference type="HAMAP-Rule" id="MF_00188"/>
    </source>
</evidence>
<name>A0ABP3CL19_9FIRM</name>
<dbReference type="Gene3D" id="3.30.2010.10">
    <property type="entry name" value="Metalloproteases ('zincins'), catalytic domain"/>
    <property type="match status" value="1"/>
</dbReference>
<dbReference type="PANTHER" id="PTHR43221:SF1">
    <property type="entry name" value="PROTEASE HTPX"/>
    <property type="match status" value="1"/>
</dbReference>
<evidence type="ECO:0000256" key="10">
    <source>
        <dbReference type="ARBA" id="ARBA00023049"/>
    </source>
</evidence>
<keyword evidence="3 12" id="KW-1003">Cell membrane</keyword>
<dbReference type="EMBL" id="BAAACR010000008">
    <property type="protein sequence ID" value="GAA0208874.1"/>
    <property type="molecule type" value="Genomic_DNA"/>
</dbReference>
<keyword evidence="9 12" id="KW-1133">Transmembrane helix</keyword>
<comment type="caution">
    <text evidence="14">The sequence shown here is derived from an EMBL/GenBank/DDBJ whole genome shotgun (WGS) entry which is preliminary data.</text>
</comment>
<evidence type="ECO:0000256" key="9">
    <source>
        <dbReference type="ARBA" id="ARBA00022989"/>
    </source>
</evidence>
<feature type="binding site" evidence="12">
    <location>
        <position position="130"/>
    </location>
    <ligand>
        <name>Zn(2+)</name>
        <dbReference type="ChEBI" id="CHEBI:29105"/>
        <note>catalytic</note>
    </ligand>
</feature>
<dbReference type="Proteomes" id="UP001500399">
    <property type="component" value="Unassembled WGS sequence"/>
</dbReference>
<feature type="binding site" evidence="12">
    <location>
        <position position="205"/>
    </location>
    <ligand>
        <name>Zn(2+)</name>
        <dbReference type="ChEBI" id="CHEBI:29105"/>
        <note>catalytic</note>
    </ligand>
</feature>
<keyword evidence="5 12" id="KW-0812">Transmembrane</keyword>
<comment type="cofactor">
    <cofactor evidence="12">
        <name>Zn(2+)</name>
        <dbReference type="ChEBI" id="CHEBI:29105"/>
    </cofactor>
    <text evidence="12">Binds 1 zinc ion per subunit.</text>
</comment>
<evidence type="ECO:0000256" key="7">
    <source>
        <dbReference type="ARBA" id="ARBA00022801"/>
    </source>
</evidence>
<evidence type="ECO:0000256" key="4">
    <source>
        <dbReference type="ARBA" id="ARBA00022670"/>
    </source>
</evidence>
<reference evidence="15" key="1">
    <citation type="journal article" date="2019" name="Int. J. Syst. Evol. Microbiol.">
        <title>The Global Catalogue of Microorganisms (GCM) 10K type strain sequencing project: providing services to taxonomists for standard genome sequencing and annotation.</title>
        <authorList>
            <consortium name="The Broad Institute Genomics Platform"/>
            <consortium name="The Broad Institute Genome Sequencing Center for Infectious Disease"/>
            <person name="Wu L."/>
            <person name="Ma J."/>
        </authorList>
    </citation>
    <scope>NUCLEOTIDE SEQUENCE [LARGE SCALE GENOMIC DNA]</scope>
    <source>
        <strain evidence="15">JCM 8542</strain>
    </source>
</reference>
<feature type="binding site" evidence="12">
    <location>
        <position position="134"/>
    </location>
    <ligand>
        <name>Zn(2+)</name>
        <dbReference type="ChEBI" id="CHEBI:29105"/>
        <note>catalytic</note>
    </ligand>
</feature>
<feature type="transmembrane region" description="Helical" evidence="12">
    <location>
        <begin position="177"/>
        <end position="196"/>
    </location>
</feature>
<dbReference type="InterPro" id="IPR022919">
    <property type="entry name" value="Pept_M48_protease_HtpX"/>
</dbReference>
<accession>A0ABP3CL19</accession>
<evidence type="ECO:0000256" key="2">
    <source>
        <dbReference type="ARBA" id="ARBA00009779"/>
    </source>
</evidence>